<dbReference type="Proteomes" id="UP000242861">
    <property type="component" value="Unassembled WGS sequence"/>
</dbReference>
<dbReference type="InterPro" id="IPR007710">
    <property type="entry name" value="Nucleoside_deoxyribTrfase"/>
</dbReference>
<evidence type="ECO:0000313" key="4">
    <source>
        <dbReference type="Proteomes" id="UP000655550"/>
    </source>
</evidence>
<sequence>MLRIYLAGPQVFRPDAVRYGQQLKEACLASGFVGLFPLDNALPDGLSPPQQAQWIYQANLALLRQADLVLACLEPFRGSEPDSGSCFELGYAAALGKPLFGYLADQASYRQRLLRLQPQLAVPGGLPQVDAEGWQLEDFHLPLNLMLSVPVRLVGTDVEQALAWLARQREAGAWAVPKN</sequence>
<dbReference type="Pfam" id="PF05014">
    <property type="entry name" value="Nuc_deoxyrib_tr"/>
    <property type="match status" value="1"/>
</dbReference>
<organism evidence="2 3">
    <name type="scientific">Pseudomonas fluvialis</name>
    <dbReference type="NCBI Taxonomy" id="1793966"/>
    <lineage>
        <taxon>Bacteria</taxon>
        <taxon>Pseudomonadati</taxon>
        <taxon>Pseudomonadota</taxon>
        <taxon>Gammaproteobacteria</taxon>
        <taxon>Pseudomonadales</taxon>
        <taxon>Pseudomonadaceae</taxon>
        <taxon>Pseudomonas</taxon>
    </lineage>
</organism>
<dbReference type="RefSeq" id="WP_093985670.1">
    <property type="nucleotide sequence ID" value="NZ_BMDE01000010.1"/>
</dbReference>
<dbReference type="GO" id="GO:0070694">
    <property type="term" value="F:5-hydroxymethyl-dUMP N-hydrolase activity"/>
    <property type="evidence" value="ECO:0007669"/>
    <property type="project" value="TreeGrafter"/>
</dbReference>
<evidence type="ECO:0000313" key="2">
    <source>
        <dbReference type="EMBL" id="PKF69887.1"/>
    </source>
</evidence>
<proteinExistence type="predicted"/>
<dbReference type="SUPFAM" id="SSF52309">
    <property type="entry name" value="N-(deoxy)ribosyltransferase-like"/>
    <property type="match status" value="1"/>
</dbReference>
<reference evidence="2" key="3">
    <citation type="submission" date="2017-12" db="EMBL/GenBank/DDBJ databases">
        <authorList>
            <person name="Hurst M.R.H."/>
        </authorList>
    </citation>
    <scope>NUCLEOTIDE SEQUENCE [LARGE SCALE GENOMIC DNA]</scope>
    <source>
        <strain evidence="2">ZYSR67-Z</strain>
    </source>
</reference>
<dbReference type="EMBL" id="BMDE01000010">
    <property type="protein sequence ID" value="GGH96646.1"/>
    <property type="molecule type" value="Genomic_DNA"/>
</dbReference>
<reference evidence="1" key="1">
    <citation type="journal article" date="2014" name="Int. J. Syst. Evol. Microbiol.">
        <title>Complete genome of a new Firmicutes species belonging to the dominant human colonic microbiota ('Ruminococcus bicirculans') reveals two chromosomes and a selective capacity to utilize plant glucans.</title>
        <authorList>
            <consortium name="NISC Comparative Sequencing Program"/>
            <person name="Wegmann U."/>
            <person name="Louis P."/>
            <person name="Goesmann A."/>
            <person name="Henrissat B."/>
            <person name="Duncan S.H."/>
            <person name="Flint H.J."/>
        </authorList>
    </citation>
    <scope>NUCLEOTIDE SEQUENCE</scope>
    <source>
        <strain evidence="1">CCM 8778</strain>
    </source>
</reference>
<dbReference type="Proteomes" id="UP000655550">
    <property type="component" value="Unassembled WGS sequence"/>
</dbReference>
<dbReference type="EMBL" id="PIYS01000034">
    <property type="protein sequence ID" value="PKF69887.1"/>
    <property type="molecule type" value="Genomic_DNA"/>
</dbReference>
<accession>A0A2I0CLC7</accession>
<dbReference type="PANTHER" id="PTHR15364">
    <property type="entry name" value="2'-DEOXYNUCLEOSIDE 5'-PHOSPHATE N-HYDROLASE 1"/>
    <property type="match status" value="1"/>
</dbReference>
<dbReference type="PANTHER" id="PTHR15364:SF0">
    <property type="entry name" value="2'-DEOXYNUCLEOSIDE 5'-PHOSPHATE N-HYDROLASE 1"/>
    <property type="match status" value="1"/>
</dbReference>
<keyword evidence="2" id="KW-0808">Transferase</keyword>
<protein>
    <submittedName>
        <fullName evidence="2">Nucleoside 2-deoxyribosyltransferase</fullName>
    </submittedName>
</protein>
<evidence type="ECO:0000313" key="3">
    <source>
        <dbReference type="Proteomes" id="UP000242861"/>
    </source>
</evidence>
<dbReference type="AlphaFoldDB" id="A0A2I0CLC7"/>
<dbReference type="InterPro" id="IPR051239">
    <property type="entry name" value="2'-dNMP_N-hydrolase"/>
</dbReference>
<dbReference type="GO" id="GO:0009159">
    <property type="term" value="P:deoxyribonucleoside monophosphate catabolic process"/>
    <property type="evidence" value="ECO:0007669"/>
    <property type="project" value="TreeGrafter"/>
</dbReference>
<keyword evidence="4" id="KW-1185">Reference proteome</keyword>
<name>A0A2I0CLC7_9PSED</name>
<dbReference type="Gene3D" id="3.40.50.450">
    <property type="match status" value="1"/>
</dbReference>
<reference evidence="1" key="5">
    <citation type="submission" date="2024-05" db="EMBL/GenBank/DDBJ databases">
        <authorList>
            <person name="Sun Q."/>
            <person name="Sedlacek I."/>
        </authorList>
    </citation>
    <scope>NUCLEOTIDE SEQUENCE</scope>
    <source>
        <strain evidence="1">CCM 8778</strain>
    </source>
</reference>
<reference evidence="3" key="2">
    <citation type="submission" date="2017-12" db="EMBL/GenBank/DDBJ databases">
        <authorList>
            <person name="Yu X.-Y."/>
        </authorList>
    </citation>
    <scope>NUCLEOTIDE SEQUENCE [LARGE SCALE GENOMIC DNA]</scope>
    <source>
        <strain evidence="3">ZYSR67-Z</strain>
    </source>
</reference>
<evidence type="ECO:0000313" key="1">
    <source>
        <dbReference type="EMBL" id="GGH96646.1"/>
    </source>
</evidence>
<dbReference type="GO" id="GO:0016740">
    <property type="term" value="F:transferase activity"/>
    <property type="evidence" value="ECO:0007669"/>
    <property type="project" value="UniProtKB-KW"/>
</dbReference>
<reference evidence="4" key="4">
    <citation type="journal article" date="2019" name="Int. J. Syst. Evol. Microbiol.">
        <title>The Global Catalogue of Microorganisms (GCM) 10K type strain sequencing project: providing services to taxonomists for standard genome sequencing and annotation.</title>
        <authorList>
            <consortium name="The Broad Institute Genomics Platform"/>
            <consortium name="The Broad Institute Genome Sequencing Center for Infectious Disease"/>
            <person name="Wu L."/>
            <person name="Ma J."/>
        </authorList>
    </citation>
    <scope>NUCLEOTIDE SEQUENCE [LARGE SCALE GENOMIC DNA]</scope>
    <source>
        <strain evidence="4">CCM 8778</strain>
    </source>
</reference>
<gene>
    <name evidence="2" type="ORF">CW360_16655</name>
    <name evidence="1" type="ORF">GCM10007363_28710</name>
</gene>
<comment type="caution">
    <text evidence="2">The sequence shown here is derived from an EMBL/GenBank/DDBJ whole genome shotgun (WGS) entry which is preliminary data.</text>
</comment>